<comment type="caution">
    <text evidence="2">The sequence shown here is derived from an EMBL/GenBank/DDBJ whole genome shotgun (WGS) entry which is preliminary data.</text>
</comment>
<reference evidence="2 3" key="1">
    <citation type="submission" date="2017-05" db="EMBL/GenBank/DDBJ databases">
        <title>Butyricicoccus porcorum sp. nov. a butyrate-producing bacterium from the swine intestinal tract.</title>
        <authorList>
            <person name="Trachsel J."/>
            <person name="Humphrey S."/>
            <person name="Allen H.K."/>
        </authorList>
    </citation>
    <scope>NUCLEOTIDE SEQUENCE [LARGE SCALE GENOMIC DNA]</scope>
    <source>
        <strain evidence="2">BB10</strain>
    </source>
</reference>
<keyword evidence="1" id="KW-1133">Transmembrane helix</keyword>
<keyword evidence="1" id="KW-0812">Transmembrane</keyword>
<evidence type="ECO:0008006" key="4">
    <source>
        <dbReference type="Google" id="ProtNLM"/>
    </source>
</evidence>
<protein>
    <recommendedName>
        <fullName evidence="4">DUF3021 domain-containing protein</fullName>
    </recommendedName>
</protein>
<dbReference type="Pfam" id="PF11457">
    <property type="entry name" value="DUF3021"/>
    <property type="match status" value="1"/>
</dbReference>
<sequence length="133" mass="14577">MKSNNLFNVLMYTAVGIAIGAVVCTLSLLAVHGMTDVLRELTVWLIASAVLGLVSMVYESEHFTDLTATLIHAPVTLAVALIAGWILDYGDGSILLLLTRMVPAIIVLYALIHLFLFVMRRCIVRVLNSHLKK</sequence>
<dbReference type="Proteomes" id="UP000194903">
    <property type="component" value="Unassembled WGS sequence"/>
</dbReference>
<feature type="transmembrane region" description="Helical" evidence="1">
    <location>
        <begin position="93"/>
        <end position="118"/>
    </location>
</feature>
<dbReference type="OrthoDB" id="9905128at2"/>
<evidence type="ECO:0000313" key="2">
    <source>
        <dbReference type="EMBL" id="OUM21043.1"/>
    </source>
</evidence>
<keyword evidence="1" id="KW-0472">Membrane</keyword>
<dbReference type="AlphaFoldDB" id="A0A252F5J0"/>
<accession>A0A252F5J0</accession>
<evidence type="ECO:0000256" key="1">
    <source>
        <dbReference type="SAM" id="Phobius"/>
    </source>
</evidence>
<feature type="transmembrane region" description="Helical" evidence="1">
    <location>
        <begin position="70"/>
        <end position="87"/>
    </location>
</feature>
<evidence type="ECO:0000313" key="3">
    <source>
        <dbReference type="Proteomes" id="UP000194903"/>
    </source>
</evidence>
<keyword evidence="3" id="KW-1185">Reference proteome</keyword>
<organism evidence="2 3">
    <name type="scientific">Butyricicoccus porcorum</name>
    <dbReference type="NCBI Taxonomy" id="1945634"/>
    <lineage>
        <taxon>Bacteria</taxon>
        <taxon>Bacillati</taxon>
        <taxon>Bacillota</taxon>
        <taxon>Clostridia</taxon>
        <taxon>Eubacteriales</taxon>
        <taxon>Butyricicoccaceae</taxon>
        <taxon>Butyricicoccus</taxon>
    </lineage>
</organism>
<proteinExistence type="predicted"/>
<dbReference type="EMBL" id="NHOC01000004">
    <property type="protein sequence ID" value="OUM21043.1"/>
    <property type="molecule type" value="Genomic_DNA"/>
</dbReference>
<feature type="transmembrane region" description="Helical" evidence="1">
    <location>
        <begin position="9"/>
        <end position="29"/>
    </location>
</feature>
<gene>
    <name evidence="2" type="ORF">CBW42_05530</name>
</gene>
<dbReference type="RefSeq" id="WP_087018567.1">
    <property type="nucleotide sequence ID" value="NZ_CP178353.1"/>
</dbReference>
<name>A0A252F5J0_9FIRM</name>
<dbReference type="InterPro" id="IPR021560">
    <property type="entry name" value="DUF3021"/>
</dbReference>
<feature type="transmembrane region" description="Helical" evidence="1">
    <location>
        <begin position="41"/>
        <end position="58"/>
    </location>
</feature>